<keyword evidence="2" id="KW-0812">Transmembrane</keyword>
<feature type="region of interest" description="Disordered" evidence="1">
    <location>
        <begin position="327"/>
        <end position="565"/>
    </location>
</feature>
<feature type="compositionally biased region" description="Polar residues" evidence="1">
    <location>
        <begin position="549"/>
        <end position="565"/>
    </location>
</feature>
<dbReference type="SUPFAM" id="SSF53474">
    <property type="entry name" value="alpha/beta-Hydrolases"/>
    <property type="match status" value="1"/>
</dbReference>
<keyword evidence="3" id="KW-0378">Hydrolase</keyword>
<dbReference type="Gene3D" id="3.40.50.1820">
    <property type="entry name" value="alpha/beta hydrolase"/>
    <property type="match status" value="1"/>
</dbReference>
<gene>
    <name evidence="3" type="primary">phlA</name>
    <name evidence="3" type="ORF">SAMEA2259716_02699</name>
</gene>
<protein>
    <submittedName>
        <fullName evidence="3">Extracellular phospholipase A1</fullName>
        <ecNumber evidence="3">3.1.1.32</ecNumber>
    </submittedName>
</protein>
<dbReference type="GO" id="GO:0008970">
    <property type="term" value="F:phospholipase A1 activity"/>
    <property type="evidence" value="ECO:0007669"/>
    <property type="project" value="UniProtKB-EC"/>
</dbReference>
<feature type="compositionally biased region" description="Low complexity" evidence="1">
    <location>
        <begin position="518"/>
        <end position="538"/>
    </location>
</feature>
<feature type="transmembrane region" description="Helical" evidence="2">
    <location>
        <begin position="282"/>
        <end position="304"/>
    </location>
</feature>
<sequence>MTDTDRPDGDDAPTQTLPAMNAGRSPGAQLTGFAAGIVGAALLVAGVWGLHVLTRGDGVAGAVGWVILLCLAFSALGKGITLLRRALAPLSVVLSASVDGVPPLLRAAAGIIVGAAGIWWVMRGHASGWWAQITGGDSGSGLGWSLPSQLVQVGIMVVAGALLFGGAKVLGGLIFANSGTRQQPSPNHDGGQRWRQWWASHPGLGLTLLAGGGALVFLSGYVVPRVSSWLTGDDPMAALAAITAILTLALLANTWWWRALSGWWAWAHTPNGPGGPTPIGQIYAGAGVLALIGFSATAFGLATFSSYLPQNAATASADPCGDRCGGGGNGQGSYGPDTGNFQPPQMPGQQPDYQGGINQPPLDQNSGISIYNESPGQGGQQIPQTNMGPQTSGQRAAHGEPLPNYGPWQPDAQPPAQAPVQQAPVQQAPQAPQQPAQAPQNPAGQQPAQQAPQQPAQQAPQQPAGQQPAQQNPPQQGQPGQQQPQNPANQPGAPTQQTQNTPGLPQKDDSPIDPTDLAVAATRRGAQQGATQAAQQVASQGLPKPPAPTSWSGQITNAPDPSIPNSNNALTMAQMVQHVYDPSQALPPGWSQVGSTQVEQLTGINPDTVASGLHVGVFTDGNGHYVSAFAGAQNQIDQAVVVVEETGGNPAQYQDAVQVVAGLVQHFGAENVAATGHSMGGGEAAAGALQNGTSAITFEAQGLSPGYLQSVGINPDAAFAQAANGQIQHYFTQGEFATLLQREIPFVNGLPNAPGLNYALPWVDEAGNVSAVGPPDQAHNIAVVIKGLIQTQVPPQLMFTQPLPGEALAEGVVNTFGPIFVEPIAGAVLGGMSTPPPAP</sequence>
<keyword evidence="2" id="KW-1133">Transmembrane helix</keyword>
<organism evidence="3 4">
    <name type="scientific">Mycobacteroides abscessus subsp. massiliense</name>
    <dbReference type="NCBI Taxonomy" id="1962118"/>
    <lineage>
        <taxon>Bacteria</taxon>
        <taxon>Bacillati</taxon>
        <taxon>Actinomycetota</taxon>
        <taxon>Actinomycetes</taxon>
        <taxon>Mycobacteriales</taxon>
        <taxon>Mycobacteriaceae</taxon>
        <taxon>Mycobacteroides</taxon>
        <taxon>Mycobacteroides abscessus</taxon>
    </lineage>
</organism>
<dbReference type="EC" id="3.1.1.32" evidence="3"/>
<dbReference type="Proteomes" id="UP000190074">
    <property type="component" value="Unassembled WGS sequence"/>
</dbReference>
<dbReference type="RefSeq" id="WP_005136772.1">
    <property type="nucleotide sequence ID" value="NZ_FVAP01000003.1"/>
</dbReference>
<feature type="compositionally biased region" description="Polar residues" evidence="1">
    <location>
        <begin position="339"/>
        <end position="352"/>
    </location>
</feature>
<name>A0A1T7RD75_9MYCO</name>
<evidence type="ECO:0000313" key="4">
    <source>
        <dbReference type="Proteomes" id="UP000190074"/>
    </source>
</evidence>
<feature type="transmembrane region" description="Helical" evidence="2">
    <location>
        <begin position="197"/>
        <end position="223"/>
    </location>
</feature>
<reference evidence="3 4" key="1">
    <citation type="submission" date="2016-11" db="EMBL/GenBank/DDBJ databases">
        <authorList>
            <consortium name="Pathogen Informatics"/>
        </authorList>
    </citation>
    <scope>NUCLEOTIDE SEQUENCE [LARGE SCALE GENOMIC DNA]</scope>
    <source>
        <strain evidence="3 4">911</strain>
    </source>
</reference>
<dbReference type="Pfam" id="PF26363">
    <property type="entry name" value="Phospholipase-like"/>
    <property type="match status" value="1"/>
</dbReference>
<feature type="transmembrane region" description="Helical" evidence="2">
    <location>
        <begin position="62"/>
        <end position="83"/>
    </location>
</feature>
<proteinExistence type="predicted"/>
<feature type="compositionally biased region" description="Low complexity" evidence="1">
    <location>
        <begin position="418"/>
        <end position="502"/>
    </location>
</feature>
<feature type="transmembrane region" description="Helical" evidence="2">
    <location>
        <begin position="30"/>
        <end position="50"/>
    </location>
</feature>
<dbReference type="InterPro" id="IPR029058">
    <property type="entry name" value="AB_hydrolase_fold"/>
</dbReference>
<dbReference type="AlphaFoldDB" id="A0A1T7RD75"/>
<accession>A0A1T7RD75</accession>
<evidence type="ECO:0000313" key="3">
    <source>
        <dbReference type="EMBL" id="SKM11507.1"/>
    </source>
</evidence>
<feature type="transmembrane region" description="Helical" evidence="2">
    <location>
        <begin position="104"/>
        <end position="122"/>
    </location>
</feature>
<dbReference type="EMBL" id="FVGW01000004">
    <property type="protein sequence ID" value="SKM11507.1"/>
    <property type="molecule type" value="Genomic_DNA"/>
</dbReference>
<evidence type="ECO:0000256" key="2">
    <source>
        <dbReference type="SAM" id="Phobius"/>
    </source>
</evidence>
<feature type="region of interest" description="Disordered" evidence="1">
    <location>
        <begin position="1"/>
        <end position="22"/>
    </location>
</feature>
<feature type="transmembrane region" description="Helical" evidence="2">
    <location>
        <begin position="235"/>
        <end position="256"/>
    </location>
</feature>
<feature type="transmembrane region" description="Helical" evidence="2">
    <location>
        <begin position="150"/>
        <end position="176"/>
    </location>
</feature>
<evidence type="ECO:0000256" key="1">
    <source>
        <dbReference type="SAM" id="MobiDB-lite"/>
    </source>
</evidence>
<keyword evidence="2" id="KW-0472">Membrane</keyword>
<feature type="compositionally biased region" description="Polar residues" evidence="1">
    <location>
        <begin position="361"/>
        <end position="394"/>
    </location>
</feature>